<evidence type="ECO:0000256" key="1">
    <source>
        <dbReference type="ARBA" id="ARBA00001933"/>
    </source>
</evidence>
<dbReference type="InterPro" id="IPR000821">
    <property type="entry name" value="Ala_racemase"/>
</dbReference>
<dbReference type="InterPro" id="IPR029066">
    <property type="entry name" value="PLP-binding_barrel"/>
</dbReference>
<accession>A0A7G6Y681</accession>
<dbReference type="AlphaFoldDB" id="A0A7G6Y681"/>
<feature type="modified residue" description="N6-(pyridoxal phosphate)lysine" evidence="4">
    <location>
        <position position="42"/>
    </location>
</feature>
<gene>
    <name evidence="6" type="primary">alr</name>
    <name evidence="6" type="ORF">F1C12_01770</name>
</gene>
<dbReference type="GO" id="GO:0009252">
    <property type="term" value="P:peptidoglycan biosynthetic process"/>
    <property type="evidence" value="ECO:0007669"/>
    <property type="project" value="TreeGrafter"/>
</dbReference>
<evidence type="ECO:0000313" key="7">
    <source>
        <dbReference type="Proteomes" id="UP000515511"/>
    </source>
</evidence>
<dbReference type="SUPFAM" id="SSF51419">
    <property type="entry name" value="PLP-binding barrel"/>
    <property type="match status" value="1"/>
</dbReference>
<dbReference type="NCBIfam" id="TIGR00492">
    <property type="entry name" value="alr"/>
    <property type="match status" value="1"/>
</dbReference>
<evidence type="ECO:0000259" key="5">
    <source>
        <dbReference type="SMART" id="SM01005"/>
    </source>
</evidence>
<keyword evidence="3 6" id="KW-0413">Isomerase</keyword>
<dbReference type="GO" id="GO:0030170">
    <property type="term" value="F:pyridoxal phosphate binding"/>
    <property type="evidence" value="ECO:0007669"/>
    <property type="project" value="TreeGrafter"/>
</dbReference>
<dbReference type="PROSITE" id="PS00395">
    <property type="entry name" value="ALANINE_RACEMASE"/>
    <property type="match status" value="1"/>
</dbReference>
<feature type="domain" description="Alanine racemase C-terminal" evidence="5">
    <location>
        <begin position="247"/>
        <end position="357"/>
    </location>
</feature>
<dbReference type="InterPro" id="IPR001608">
    <property type="entry name" value="Ala_racemase_N"/>
</dbReference>
<dbReference type="GO" id="GO:0030632">
    <property type="term" value="P:D-alanine biosynthetic process"/>
    <property type="evidence" value="ECO:0007669"/>
    <property type="project" value="TreeGrafter"/>
</dbReference>
<dbReference type="Gene3D" id="2.40.37.10">
    <property type="entry name" value="Lyase, Ornithine Decarboxylase, Chain A, domain 1"/>
    <property type="match status" value="2"/>
</dbReference>
<proteinExistence type="predicted"/>
<dbReference type="Pfam" id="PF00842">
    <property type="entry name" value="Ala_racemase_C"/>
    <property type="match status" value="1"/>
</dbReference>
<dbReference type="InterPro" id="IPR020622">
    <property type="entry name" value="Ala_racemase_pyridoxalP-BS"/>
</dbReference>
<dbReference type="Gene3D" id="3.20.20.10">
    <property type="entry name" value="Alanine racemase"/>
    <property type="match status" value="1"/>
</dbReference>
<dbReference type="PANTHER" id="PTHR30511">
    <property type="entry name" value="ALANINE RACEMASE"/>
    <property type="match status" value="1"/>
</dbReference>
<organism evidence="6 7">
    <name type="scientific">Leifsonia shinshuensis</name>
    <dbReference type="NCBI Taxonomy" id="150026"/>
    <lineage>
        <taxon>Bacteria</taxon>
        <taxon>Bacillati</taxon>
        <taxon>Actinomycetota</taxon>
        <taxon>Actinomycetes</taxon>
        <taxon>Micrococcales</taxon>
        <taxon>Microbacteriaceae</taxon>
        <taxon>Leifsonia</taxon>
    </lineage>
</organism>
<dbReference type="Pfam" id="PF01168">
    <property type="entry name" value="Ala_racemase_N"/>
    <property type="match status" value="1"/>
</dbReference>
<dbReference type="GO" id="GO:0008784">
    <property type="term" value="F:alanine racemase activity"/>
    <property type="evidence" value="ECO:0007669"/>
    <property type="project" value="UniProtKB-EC"/>
</dbReference>
<dbReference type="Proteomes" id="UP000515511">
    <property type="component" value="Chromosome"/>
</dbReference>
<dbReference type="KEGG" id="lse:F1C12_01770"/>
<dbReference type="RefSeq" id="WP_185277168.1">
    <property type="nucleotide sequence ID" value="NZ_CP043641.1"/>
</dbReference>
<name>A0A7G6Y681_9MICO</name>
<dbReference type="SUPFAM" id="SSF50621">
    <property type="entry name" value="Alanine racemase C-terminal domain-like"/>
    <property type="match status" value="1"/>
</dbReference>
<evidence type="ECO:0000256" key="4">
    <source>
        <dbReference type="PIRSR" id="PIRSR600821-50"/>
    </source>
</evidence>
<evidence type="ECO:0000256" key="3">
    <source>
        <dbReference type="ARBA" id="ARBA00023235"/>
    </source>
</evidence>
<sequence length="358" mass="37547">MTIVDAIAEPLPRAVIDLAALRRNVAHLSALIAPAETMLAVKADAYGHGLLPIAEAGLEAGATSLAVLEVPAGLVLRAAGVTVPLLAWLHGEDTDWRAAIETDIDLGISALWQLEAIAAAGADRPAVVHLKVDTGLSRNGATREQWPHLIDAALELQRQGVVRIRAAWSHLADASLADDEAALAEFRSAVAEAEERGARFEILHLAASSAGIRMPEARFDLVRFGIAAYGFSPFDDTTGAELGLEAVMRLEAPVVEIHVGGTTHARLGIGYGDGVPVLGIAKTSVLLAGQRCRVLEVDVDTMLVDAGAARVAVGDTAVLFGSGRDGSVTAETYADWAETIADEMITGVAVRVPRVYEN</sequence>
<comment type="cofactor">
    <cofactor evidence="1 4">
        <name>pyridoxal 5'-phosphate</name>
        <dbReference type="ChEBI" id="CHEBI:597326"/>
    </cofactor>
</comment>
<evidence type="ECO:0000313" key="6">
    <source>
        <dbReference type="EMBL" id="QNE33996.1"/>
    </source>
</evidence>
<protein>
    <submittedName>
        <fullName evidence="6">Alanine racemase</fullName>
        <ecNumber evidence="6">5.1.1.1</ecNumber>
    </submittedName>
</protein>
<dbReference type="InterPro" id="IPR009006">
    <property type="entry name" value="Ala_racemase/Decarboxylase_C"/>
</dbReference>
<dbReference type="PANTHER" id="PTHR30511:SF0">
    <property type="entry name" value="ALANINE RACEMASE, CATABOLIC-RELATED"/>
    <property type="match status" value="1"/>
</dbReference>
<dbReference type="InterPro" id="IPR011079">
    <property type="entry name" value="Ala_racemase_C"/>
</dbReference>
<dbReference type="CDD" id="cd00430">
    <property type="entry name" value="PLPDE_III_AR"/>
    <property type="match status" value="1"/>
</dbReference>
<dbReference type="EC" id="5.1.1.1" evidence="6"/>
<keyword evidence="2 4" id="KW-0663">Pyridoxal phosphate</keyword>
<dbReference type="SMART" id="SM01005">
    <property type="entry name" value="Ala_racemase_C"/>
    <property type="match status" value="1"/>
</dbReference>
<evidence type="ECO:0000256" key="2">
    <source>
        <dbReference type="ARBA" id="ARBA00022898"/>
    </source>
</evidence>
<dbReference type="GO" id="GO:0005829">
    <property type="term" value="C:cytosol"/>
    <property type="evidence" value="ECO:0007669"/>
    <property type="project" value="TreeGrafter"/>
</dbReference>
<dbReference type="EMBL" id="CP043641">
    <property type="protein sequence ID" value="QNE33996.1"/>
    <property type="molecule type" value="Genomic_DNA"/>
</dbReference>
<reference evidence="7" key="1">
    <citation type="submission" date="2019-09" db="EMBL/GenBank/DDBJ databases">
        <title>Antimicrobial potential of Antarctic Bacteria.</title>
        <authorList>
            <person name="Benaud N."/>
            <person name="Edwards R.J."/>
            <person name="Ferrari B.C."/>
        </authorList>
    </citation>
    <scope>NUCLEOTIDE SEQUENCE [LARGE SCALE GENOMIC DNA]</scope>
    <source>
        <strain evidence="7">INR9</strain>
    </source>
</reference>
<dbReference type="PRINTS" id="PR00992">
    <property type="entry name" value="ALARACEMASE"/>
</dbReference>